<protein>
    <recommendedName>
        <fullName evidence="2">ATP-grasp domain-containing protein</fullName>
    </recommendedName>
</protein>
<reference evidence="1" key="1">
    <citation type="journal article" date="2020" name="Nature">
        <title>Giant virus diversity and host interactions through global metagenomics.</title>
        <authorList>
            <person name="Schulz F."/>
            <person name="Roux S."/>
            <person name="Paez-Espino D."/>
            <person name="Jungbluth S."/>
            <person name="Walsh D.A."/>
            <person name="Denef V.J."/>
            <person name="McMahon K.D."/>
            <person name="Konstantinidis K.T."/>
            <person name="Eloe-Fadrosh E.A."/>
            <person name="Kyrpides N.C."/>
            <person name="Woyke T."/>
        </authorList>
    </citation>
    <scope>NUCLEOTIDE SEQUENCE</scope>
    <source>
        <strain evidence="1">GVMAG-S-ERX555967-131</strain>
    </source>
</reference>
<proteinExistence type="predicted"/>
<evidence type="ECO:0008006" key="2">
    <source>
        <dbReference type="Google" id="ProtNLM"/>
    </source>
</evidence>
<accession>A0A6C0F7G0</accession>
<dbReference type="AlphaFoldDB" id="A0A6C0F7G0"/>
<name>A0A6C0F7G0_9ZZZZ</name>
<dbReference type="EMBL" id="MN738790">
    <property type="protein sequence ID" value="QHT37142.1"/>
    <property type="molecule type" value="Genomic_DNA"/>
</dbReference>
<organism evidence="1">
    <name type="scientific">viral metagenome</name>
    <dbReference type="NCBI Taxonomy" id="1070528"/>
    <lineage>
        <taxon>unclassified sequences</taxon>
        <taxon>metagenomes</taxon>
        <taxon>organismal metagenomes</taxon>
    </lineage>
</organism>
<sequence>MKIIGILTGDPELGNFLSKIGKRKTFYPENKWFARLNDAVFYYLNTQKTNYNFVKITPEMIDDNIFKTVDFLFYNFLDPVAAKILSDDLYIKLLDIINKNPKKVHPPPKFANLIADKCEYYKYLQNKDIPIVPFFCISKDQYSEKTHNGANCDEKKKFVTNIYKKIQNNNWKQFIGKPILGTSSTGFKMFNDEKNVSIHEIKKQMIGQLDRVFYKHKFPKLLYQEAHTEFGNGLRPEIKMYYIGNQFAFGWITYGNIYYEIGEAPTNSKFYMSQNDVRNMKSFSQRCIKVIKPLFKDIPMLVTRIDIGCCLDHSKSNFKPKNLFLNEIEYAPAFVVRQLPGKLKKYLDIKIGNQIIKILDKYNTINEK</sequence>
<evidence type="ECO:0000313" key="1">
    <source>
        <dbReference type="EMBL" id="QHT37142.1"/>
    </source>
</evidence>